<feature type="compositionally biased region" description="Pro residues" evidence="9">
    <location>
        <begin position="660"/>
        <end position="685"/>
    </location>
</feature>
<dbReference type="GO" id="GO:0005794">
    <property type="term" value="C:Golgi apparatus"/>
    <property type="evidence" value="ECO:0007669"/>
    <property type="project" value="TreeGrafter"/>
</dbReference>
<dbReference type="NCBIfam" id="TIGR01297">
    <property type="entry name" value="CDF"/>
    <property type="match status" value="1"/>
</dbReference>
<comment type="subcellular location">
    <subcellularLocation>
        <location evidence="8">Endoplasmic reticulum membrane</location>
        <topology evidence="8">Multi-pass membrane protein</topology>
    </subcellularLocation>
    <subcellularLocation>
        <location evidence="1">Membrane</location>
        <topology evidence="1">Multi-pass membrane protein</topology>
    </subcellularLocation>
</comment>
<evidence type="ECO:0000256" key="10">
    <source>
        <dbReference type="SAM" id="Phobius"/>
    </source>
</evidence>
<dbReference type="InterPro" id="IPR002524">
    <property type="entry name" value="Cation_efflux"/>
</dbReference>
<keyword evidence="5 10" id="KW-1133">Transmembrane helix</keyword>
<dbReference type="GO" id="GO:0031410">
    <property type="term" value="C:cytoplasmic vesicle"/>
    <property type="evidence" value="ECO:0007669"/>
    <property type="project" value="TreeGrafter"/>
</dbReference>
<protein>
    <recommendedName>
        <fullName evidence="8">Zinc transporter</fullName>
    </recommendedName>
</protein>
<dbReference type="GO" id="GO:0005385">
    <property type="term" value="F:zinc ion transmembrane transporter activity"/>
    <property type="evidence" value="ECO:0007669"/>
    <property type="project" value="UniProtKB-UniRule"/>
</dbReference>
<evidence type="ECO:0000256" key="2">
    <source>
        <dbReference type="ARBA" id="ARBA00008873"/>
    </source>
</evidence>
<feature type="transmembrane region" description="Helical" evidence="10">
    <location>
        <begin position="564"/>
        <end position="585"/>
    </location>
</feature>
<evidence type="ECO:0000313" key="13">
    <source>
        <dbReference type="Proteomes" id="UP000800235"/>
    </source>
</evidence>
<dbReference type="InterPro" id="IPR045316">
    <property type="entry name" value="Msc2-like"/>
</dbReference>
<feature type="transmembrane region" description="Helical" evidence="10">
    <location>
        <begin position="379"/>
        <end position="396"/>
    </location>
</feature>
<dbReference type="GO" id="GO:0005789">
    <property type="term" value="C:endoplasmic reticulum membrane"/>
    <property type="evidence" value="ECO:0007669"/>
    <property type="project" value="UniProtKB-SubCell"/>
</dbReference>
<keyword evidence="13" id="KW-1185">Reference proteome</keyword>
<evidence type="ECO:0000256" key="6">
    <source>
        <dbReference type="ARBA" id="ARBA00023065"/>
    </source>
</evidence>
<feature type="transmembrane region" description="Helical" evidence="10">
    <location>
        <begin position="209"/>
        <end position="225"/>
    </location>
</feature>
<keyword evidence="7 10" id="KW-0472">Membrane</keyword>
<keyword evidence="3 8" id="KW-0813">Transport</keyword>
<proteinExistence type="inferred from homology"/>
<accession>A0A9P4P0Z6</accession>
<dbReference type="EMBL" id="MU007011">
    <property type="protein sequence ID" value="KAF2436209.1"/>
    <property type="molecule type" value="Genomic_DNA"/>
</dbReference>
<feature type="transmembrane region" description="Helical" evidence="10">
    <location>
        <begin position="491"/>
        <end position="509"/>
    </location>
</feature>
<feature type="transmembrane region" description="Helical" evidence="10">
    <location>
        <begin position="530"/>
        <end position="552"/>
    </location>
</feature>
<dbReference type="GO" id="GO:1904257">
    <property type="term" value="P:zinc ion import into Golgi lumen"/>
    <property type="evidence" value="ECO:0007669"/>
    <property type="project" value="TreeGrafter"/>
</dbReference>
<dbReference type="PANTHER" id="PTHR45755:SF4">
    <property type="entry name" value="ZINC TRANSPORTER 7"/>
    <property type="match status" value="1"/>
</dbReference>
<dbReference type="PANTHER" id="PTHR45755">
    <property type="match status" value="1"/>
</dbReference>
<evidence type="ECO:0000313" key="12">
    <source>
        <dbReference type="EMBL" id="KAF2436209.1"/>
    </source>
</evidence>
<feature type="transmembrane region" description="Helical" evidence="10">
    <location>
        <begin position="299"/>
        <end position="320"/>
    </location>
</feature>
<name>A0A9P4P0Z6_9PEZI</name>
<keyword evidence="8" id="KW-0256">Endoplasmic reticulum</keyword>
<reference evidence="12" key="1">
    <citation type="journal article" date="2020" name="Stud. Mycol.">
        <title>101 Dothideomycetes genomes: a test case for predicting lifestyles and emergence of pathogens.</title>
        <authorList>
            <person name="Haridas S."/>
            <person name="Albert R."/>
            <person name="Binder M."/>
            <person name="Bloem J."/>
            <person name="Labutti K."/>
            <person name="Salamov A."/>
            <person name="Andreopoulos B."/>
            <person name="Baker S."/>
            <person name="Barry K."/>
            <person name="Bills G."/>
            <person name="Bluhm B."/>
            <person name="Cannon C."/>
            <person name="Castanera R."/>
            <person name="Culley D."/>
            <person name="Daum C."/>
            <person name="Ezra D."/>
            <person name="Gonzalez J."/>
            <person name="Henrissat B."/>
            <person name="Kuo A."/>
            <person name="Liang C."/>
            <person name="Lipzen A."/>
            <person name="Lutzoni F."/>
            <person name="Magnuson J."/>
            <person name="Mondo S."/>
            <person name="Nolan M."/>
            <person name="Ohm R."/>
            <person name="Pangilinan J."/>
            <person name="Park H.-J."/>
            <person name="Ramirez L."/>
            <person name="Alfaro M."/>
            <person name="Sun H."/>
            <person name="Tritt A."/>
            <person name="Yoshinaga Y."/>
            <person name="Zwiers L.-H."/>
            <person name="Turgeon B."/>
            <person name="Goodwin S."/>
            <person name="Spatafora J."/>
            <person name="Crous P."/>
            <person name="Grigoriev I."/>
        </authorList>
    </citation>
    <scope>NUCLEOTIDE SEQUENCE</scope>
    <source>
        <strain evidence="12">CBS 130266</strain>
    </source>
</reference>
<dbReference type="Pfam" id="PF01545">
    <property type="entry name" value="Cation_efflux"/>
    <property type="match status" value="1"/>
</dbReference>
<keyword evidence="4 10" id="KW-0812">Transmembrane</keyword>
<comment type="similarity">
    <text evidence="2 8">Belongs to the cation diffusion facilitator (CDF) transporter (TC 2.A.4) family. SLC30A subfamily.</text>
</comment>
<evidence type="ECO:0000256" key="4">
    <source>
        <dbReference type="ARBA" id="ARBA00022692"/>
    </source>
</evidence>
<feature type="domain" description="Cation efflux protein transmembrane" evidence="11">
    <location>
        <begin position="462"/>
        <end position="760"/>
    </location>
</feature>
<dbReference type="SUPFAM" id="SSF161111">
    <property type="entry name" value="Cation efflux protein transmembrane domain-like"/>
    <property type="match status" value="1"/>
</dbReference>
<dbReference type="GO" id="GO:0006882">
    <property type="term" value="P:intracellular zinc ion homeostasis"/>
    <property type="evidence" value="ECO:0007669"/>
    <property type="project" value="InterPro"/>
</dbReference>
<feature type="transmembrane region" description="Helical" evidence="10">
    <location>
        <begin position="326"/>
        <end position="344"/>
    </location>
</feature>
<dbReference type="FunFam" id="1.20.1510.10:FF:000014">
    <property type="entry name" value="Cation efflux protein/ zinc transporter"/>
    <property type="match status" value="1"/>
</dbReference>
<evidence type="ECO:0000256" key="1">
    <source>
        <dbReference type="ARBA" id="ARBA00004141"/>
    </source>
</evidence>
<feature type="region of interest" description="Disordered" evidence="9">
    <location>
        <begin position="403"/>
        <end position="427"/>
    </location>
</feature>
<feature type="transmembrane region" description="Helical" evidence="10">
    <location>
        <begin position="51"/>
        <end position="72"/>
    </location>
</feature>
<evidence type="ECO:0000256" key="5">
    <source>
        <dbReference type="ARBA" id="ARBA00022989"/>
    </source>
</evidence>
<dbReference type="Proteomes" id="UP000800235">
    <property type="component" value="Unassembled WGS sequence"/>
</dbReference>
<feature type="compositionally biased region" description="Basic and acidic residues" evidence="9">
    <location>
        <begin position="591"/>
        <end position="649"/>
    </location>
</feature>
<evidence type="ECO:0000256" key="9">
    <source>
        <dbReference type="SAM" id="MobiDB-lite"/>
    </source>
</evidence>
<feature type="region of interest" description="Disordered" evidence="9">
    <location>
        <begin position="1"/>
        <end position="26"/>
    </location>
</feature>
<dbReference type="InterPro" id="IPR058533">
    <property type="entry name" value="Cation_efflux_TM"/>
</dbReference>
<feature type="transmembrane region" description="Helical" evidence="10">
    <location>
        <begin position="237"/>
        <end position="254"/>
    </location>
</feature>
<feature type="compositionally biased region" description="Basic and acidic residues" evidence="9">
    <location>
        <begin position="414"/>
        <end position="427"/>
    </location>
</feature>
<keyword evidence="6 8" id="KW-0406">Ion transport</keyword>
<dbReference type="InterPro" id="IPR027469">
    <property type="entry name" value="Cation_efflux_TMD_sf"/>
</dbReference>
<feature type="region of interest" description="Disordered" evidence="9">
    <location>
        <begin position="586"/>
        <end position="697"/>
    </location>
</feature>
<comment type="function">
    <text evidence="8">Functions as a zinc transporter.</text>
</comment>
<sequence length="862" mass="92258">MGGRTRLRRGDSDLGRPTPVARSSPKVNGFAFSPIAEHPPKLSAPRATSPFTELVTGVLIPLPFLLASLAFLQHTITATSTLCDPDAQGAACKYDALPSQDSRERHYATLVQACGLAAAALLVIGTIARIRISPQQTLDRRKDASSGKPAPSLLRSKNISPVLKQILCVGLPYYAALQLGGGLTSLITLLAISSGIAGVDLGTIRAHKLSCAVMILCVLCDWVLIRPQDRRLEFTGSLALFLSVLAVPLLTIMLNKSRGSISKSAANGSTSAVPTPPMSPRVGFAPGPAASPTKEDVDLTLLAGIALAVFTFIASFVVAVQGITTTSILFSAASVASMAGLALFAQPSSLQSANKYGVAAGCASTAIFGFLYSSHSWTIPLVFTVLSTLGYVAAVLDGKQLSPPHSPHHKNHDHHSPDHHKSHDHSSKMKHSRLTGALLKLCTSGSIMDTIMRERDTRRIAYFGCLNLGFMIVQFFYGFVTGSLGLLTDSIHMLFDCLGLGVGLAAAVMSKWPPSVDFPYGYGKIDTLSGFANGIFLILVSIEIVFDAIHRLHEGHELRRLNELLLISILGFLVNIVGLTAFGHAHHGHGHDHSHDHSHGHEHTREPHQHSHDHAHSHATETHSHSHESHDHDHCHDEKHAHADHDHAHLNGHSKHLEPQPSPLPSLPPTPFSIPPTPGFPPSPVAAPHSHSHDHSNENMQGIFLHILADALGSVAVIISTLLTKYDNWSGWDPLASCAIAVLIFFSAIPLVKSSGMRLLLSLPSEKEYACRDTLHGVSELRGVVGYAGVRFWVGDKSAEGEDGTIIQGVVHVIAATGCDMDDLRERTALYLKGRGVDAIVHVEREGDGSCWCGGTSGQVRN</sequence>
<evidence type="ECO:0000256" key="3">
    <source>
        <dbReference type="ARBA" id="ARBA00022448"/>
    </source>
</evidence>
<dbReference type="Gene3D" id="1.20.1510.10">
    <property type="entry name" value="Cation efflux protein transmembrane domain"/>
    <property type="match status" value="2"/>
</dbReference>
<evidence type="ECO:0000259" key="11">
    <source>
        <dbReference type="Pfam" id="PF01545"/>
    </source>
</evidence>
<dbReference type="OrthoDB" id="78669at2759"/>
<organism evidence="12 13">
    <name type="scientific">Tothia fuscella</name>
    <dbReference type="NCBI Taxonomy" id="1048955"/>
    <lineage>
        <taxon>Eukaryota</taxon>
        <taxon>Fungi</taxon>
        <taxon>Dikarya</taxon>
        <taxon>Ascomycota</taxon>
        <taxon>Pezizomycotina</taxon>
        <taxon>Dothideomycetes</taxon>
        <taxon>Pleosporomycetidae</taxon>
        <taxon>Venturiales</taxon>
        <taxon>Cylindrosympodiaceae</taxon>
        <taxon>Tothia</taxon>
    </lineage>
</organism>
<dbReference type="AlphaFoldDB" id="A0A9P4P0Z6"/>
<feature type="transmembrane region" description="Helical" evidence="10">
    <location>
        <begin position="734"/>
        <end position="752"/>
    </location>
</feature>
<feature type="transmembrane region" description="Helical" evidence="10">
    <location>
        <begin position="107"/>
        <end position="132"/>
    </location>
</feature>
<comment type="caution">
    <text evidence="12">The sequence shown here is derived from an EMBL/GenBank/DDBJ whole genome shotgun (WGS) entry which is preliminary data.</text>
</comment>
<feature type="transmembrane region" description="Helical" evidence="10">
    <location>
        <begin position="460"/>
        <end position="479"/>
    </location>
</feature>
<gene>
    <name evidence="12" type="ORF">EJ08DRAFT_692092</name>
</gene>
<evidence type="ECO:0000256" key="8">
    <source>
        <dbReference type="RuleBase" id="RU369017"/>
    </source>
</evidence>
<evidence type="ECO:0000256" key="7">
    <source>
        <dbReference type="ARBA" id="ARBA00023136"/>
    </source>
</evidence>
<feature type="transmembrane region" description="Helical" evidence="10">
    <location>
        <begin position="703"/>
        <end position="722"/>
    </location>
</feature>